<feature type="chain" id="PRO_5019779314" description="Peptidase MA-like domain-containing protein" evidence="3">
    <location>
        <begin position="35"/>
        <end position="530"/>
    </location>
</feature>
<gene>
    <name evidence="5" type="ORF">KTA_27800</name>
</gene>
<evidence type="ECO:0000259" key="4">
    <source>
        <dbReference type="Pfam" id="PF13485"/>
    </source>
</evidence>
<proteinExistence type="predicted"/>
<feature type="compositionally biased region" description="Pro residues" evidence="1">
    <location>
        <begin position="460"/>
        <end position="471"/>
    </location>
</feature>
<keyword evidence="2" id="KW-1133">Transmembrane helix</keyword>
<sequence>MLVHHERLPLVIRVLSSLVAAWLLLGGLASPAQAKPSADPISVTAQSQSVHFPDYIDFQLSAVDSLAPIVSAAIHISIPMFGFDDTETVSVNKSKNITVDWRMNTSGDNYVLPGTSITYYWELTDSIDNVHLTKYTNFIVSDTRFTWQSATQGYMRLHWYNTAPGFSQALLSRALSDEEHLTQVTGMSYHHVFDLWVYSSDSAFRRALPPDTFEWVGGVAFPPLNEAFFTVSSPTDETLVRDMPHEMTHLLLHQTVSDRVAIPHWFDEGLAVYCQLFQEPELTDRLNEALRTHSLLPLIQIMNHFPSDSDTAELAYAESWNLVSYMFQTFGKADMEHLLQLLSSGKQNFDQALQAAIGEDQAHLENQWHLALHQPPTLSPAEMQTPAVPPASTARLQLPTPATSDSHDPLLLALGTALMLAALLGTMLLLASVRHQRLQAMEAVQAAEQILAVSRRDWQTPPPLGNSPSPGPSGTRPGWPASGPGASGSFSYFNIDQPFGLSGTEEGPRSSSSQGPEPDDDEQRPPFSGR</sequence>
<feature type="transmembrane region" description="Helical" evidence="2">
    <location>
        <begin position="410"/>
        <end position="431"/>
    </location>
</feature>
<dbReference type="InterPro" id="IPR039568">
    <property type="entry name" value="Peptidase_MA-like_dom"/>
</dbReference>
<dbReference type="Pfam" id="PF13485">
    <property type="entry name" value="Peptidase_MA_2"/>
    <property type="match status" value="1"/>
</dbReference>
<feature type="domain" description="Peptidase MA-like" evidence="4">
    <location>
        <begin position="180"/>
        <end position="371"/>
    </location>
</feature>
<evidence type="ECO:0000256" key="2">
    <source>
        <dbReference type="SAM" id="Phobius"/>
    </source>
</evidence>
<accession>A0A455T5Q4</accession>
<evidence type="ECO:0000256" key="3">
    <source>
        <dbReference type="SAM" id="SignalP"/>
    </source>
</evidence>
<dbReference type="AlphaFoldDB" id="A0A455T5Q4"/>
<name>A0A455T5Q4_9CHLR</name>
<reference evidence="5" key="1">
    <citation type="submission" date="2018-12" db="EMBL/GenBank/DDBJ databases">
        <title>Novel natural products biosynthetic potential of the class Ktedonobacteria.</title>
        <authorList>
            <person name="Zheng Y."/>
            <person name="Saitou A."/>
            <person name="Wang C.M."/>
            <person name="Toyoda A."/>
            <person name="Minakuchi Y."/>
            <person name="Sekiguchi Y."/>
            <person name="Ueda K."/>
            <person name="Takano H."/>
            <person name="Sakai Y."/>
            <person name="Yokota A."/>
            <person name="Yabe S."/>
        </authorList>
    </citation>
    <scope>NUCLEOTIDE SEQUENCE</scope>
    <source>
        <strain evidence="5">A3-2</strain>
    </source>
</reference>
<keyword evidence="2" id="KW-0812">Transmembrane</keyword>
<feature type="compositionally biased region" description="Low complexity" evidence="1">
    <location>
        <begin position="472"/>
        <end position="491"/>
    </location>
</feature>
<protein>
    <recommendedName>
        <fullName evidence="4">Peptidase MA-like domain-containing protein</fullName>
    </recommendedName>
</protein>
<feature type="region of interest" description="Disordered" evidence="1">
    <location>
        <begin position="455"/>
        <end position="530"/>
    </location>
</feature>
<keyword evidence="2" id="KW-0472">Membrane</keyword>
<evidence type="ECO:0000256" key="1">
    <source>
        <dbReference type="SAM" id="MobiDB-lite"/>
    </source>
</evidence>
<feature type="signal peptide" evidence="3">
    <location>
        <begin position="1"/>
        <end position="34"/>
    </location>
</feature>
<dbReference type="EMBL" id="AP019377">
    <property type="protein sequence ID" value="BBH94581.1"/>
    <property type="molecule type" value="Genomic_DNA"/>
</dbReference>
<evidence type="ECO:0000313" key="5">
    <source>
        <dbReference type="EMBL" id="BBH94581.1"/>
    </source>
</evidence>
<organism evidence="5">
    <name type="scientific">Thermogemmatispora argillosa</name>
    <dbReference type="NCBI Taxonomy" id="2045280"/>
    <lineage>
        <taxon>Bacteria</taxon>
        <taxon>Bacillati</taxon>
        <taxon>Chloroflexota</taxon>
        <taxon>Ktedonobacteria</taxon>
        <taxon>Thermogemmatisporales</taxon>
        <taxon>Thermogemmatisporaceae</taxon>
        <taxon>Thermogemmatispora</taxon>
    </lineage>
</organism>
<keyword evidence="3" id="KW-0732">Signal</keyword>